<feature type="transmembrane region" description="Helical" evidence="1">
    <location>
        <begin position="40"/>
        <end position="59"/>
    </location>
</feature>
<name>A0A7J6F0S2_CANSA</name>
<dbReference type="PANTHER" id="PTHR34656:SF2">
    <property type="entry name" value="TRANSMEMBRANE PROTEIN"/>
    <property type="match status" value="1"/>
</dbReference>
<keyword evidence="1" id="KW-0472">Membrane</keyword>
<feature type="transmembrane region" description="Helical" evidence="1">
    <location>
        <begin position="111"/>
        <end position="130"/>
    </location>
</feature>
<keyword evidence="1" id="KW-1133">Transmembrane helix</keyword>
<dbReference type="AlphaFoldDB" id="A0A7J6F0S2"/>
<evidence type="ECO:0000256" key="1">
    <source>
        <dbReference type="SAM" id="Phobius"/>
    </source>
</evidence>
<evidence type="ECO:0000313" key="3">
    <source>
        <dbReference type="Proteomes" id="UP000583929"/>
    </source>
</evidence>
<proteinExistence type="predicted"/>
<keyword evidence="1" id="KW-0812">Transmembrane</keyword>
<dbReference type="PANTHER" id="PTHR34656">
    <property type="entry name" value="PYRROLINE-5-CARBOXYLATE REDUCTASE"/>
    <property type="match status" value="1"/>
</dbReference>
<gene>
    <name evidence="2" type="ORF">G4B88_028421</name>
</gene>
<evidence type="ECO:0000313" key="2">
    <source>
        <dbReference type="EMBL" id="KAF4364301.1"/>
    </source>
</evidence>
<feature type="transmembrane region" description="Helical" evidence="1">
    <location>
        <begin position="12"/>
        <end position="28"/>
    </location>
</feature>
<dbReference type="Proteomes" id="UP000583929">
    <property type="component" value="Unassembled WGS sequence"/>
</dbReference>
<reference evidence="2 3" key="1">
    <citation type="journal article" date="2020" name="bioRxiv">
        <title>Sequence and annotation of 42 cannabis genomes reveals extensive copy number variation in cannabinoid synthesis and pathogen resistance genes.</title>
        <authorList>
            <person name="Mckernan K.J."/>
            <person name="Helbert Y."/>
            <person name="Kane L.T."/>
            <person name="Ebling H."/>
            <person name="Zhang L."/>
            <person name="Liu B."/>
            <person name="Eaton Z."/>
            <person name="Mclaughlin S."/>
            <person name="Kingan S."/>
            <person name="Baybayan P."/>
            <person name="Concepcion G."/>
            <person name="Jordan M."/>
            <person name="Riva A."/>
            <person name="Barbazuk W."/>
            <person name="Harkins T."/>
        </authorList>
    </citation>
    <scope>NUCLEOTIDE SEQUENCE [LARGE SCALE GENOMIC DNA]</scope>
    <source>
        <strain evidence="3">cv. Jamaican Lion 4</strain>
        <tissue evidence="2">Leaf</tissue>
    </source>
</reference>
<accession>A0A7J6F0S2</accession>
<organism evidence="2 3">
    <name type="scientific">Cannabis sativa</name>
    <name type="common">Hemp</name>
    <name type="synonym">Marijuana</name>
    <dbReference type="NCBI Taxonomy" id="3483"/>
    <lineage>
        <taxon>Eukaryota</taxon>
        <taxon>Viridiplantae</taxon>
        <taxon>Streptophyta</taxon>
        <taxon>Embryophyta</taxon>
        <taxon>Tracheophyta</taxon>
        <taxon>Spermatophyta</taxon>
        <taxon>Magnoliopsida</taxon>
        <taxon>eudicotyledons</taxon>
        <taxon>Gunneridae</taxon>
        <taxon>Pentapetalae</taxon>
        <taxon>rosids</taxon>
        <taxon>fabids</taxon>
        <taxon>Rosales</taxon>
        <taxon>Cannabaceae</taxon>
        <taxon>Cannabis</taxon>
    </lineage>
</organism>
<protein>
    <submittedName>
        <fullName evidence="2">Uncharacterized protein</fullName>
    </submittedName>
</protein>
<comment type="caution">
    <text evidence="2">The sequence shown here is derived from an EMBL/GenBank/DDBJ whole genome shotgun (WGS) entry which is preliminary data.</text>
</comment>
<sequence length="131" mass="14007">MGLSLSLTRKTTIILIPLLLSFSAFFFLQTDHNITQWTALHYMSALALLGVVMAIGLGLVAAARATMVTCITVLVLLTVAGNRRRVLVKSGRKITNDVAMFLVGVLVKDKGFVAVACATLFSIMALVGIII</sequence>
<dbReference type="EMBL" id="JAATIQ010000284">
    <property type="protein sequence ID" value="KAF4364301.1"/>
    <property type="molecule type" value="Genomic_DNA"/>
</dbReference>
<keyword evidence="3" id="KW-1185">Reference proteome</keyword>